<feature type="transmembrane region" description="Helical" evidence="2">
    <location>
        <begin position="404"/>
        <end position="423"/>
    </location>
</feature>
<keyword evidence="4" id="KW-1185">Reference proteome</keyword>
<keyword evidence="2" id="KW-0812">Transmembrane</keyword>
<feature type="transmembrane region" description="Helical" evidence="2">
    <location>
        <begin position="683"/>
        <end position="702"/>
    </location>
</feature>
<feature type="transmembrane region" description="Helical" evidence="2">
    <location>
        <begin position="769"/>
        <end position="788"/>
    </location>
</feature>
<keyword evidence="2" id="KW-1133">Transmembrane helix</keyword>
<dbReference type="InterPro" id="IPR058062">
    <property type="entry name" value="SCO7613_C"/>
</dbReference>
<feature type="transmembrane region" description="Helical" evidence="2">
    <location>
        <begin position="919"/>
        <end position="936"/>
    </location>
</feature>
<feature type="transmembrane region" description="Helical" evidence="2">
    <location>
        <begin position="240"/>
        <end position="260"/>
    </location>
</feature>
<accession>A0ABT9NVG6</accession>
<feature type="transmembrane region" description="Helical" evidence="2">
    <location>
        <begin position="797"/>
        <end position="814"/>
    </location>
</feature>
<protein>
    <recommendedName>
        <fullName evidence="5">Membrane protein DUF2157</fullName>
    </recommendedName>
</protein>
<feature type="transmembrane region" description="Helical" evidence="2">
    <location>
        <begin position="267"/>
        <end position="287"/>
    </location>
</feature>
<feature type="compositionally biased region" description="Low complexity" evidence="1">
    <location>
        <begin position="87"/>
        <end position="118"/>
    </location>
</feature>
<feature type="transmembrane region" description="Helical" evidence="2">
    <location>
        <begin position="184"/>
        <end position="201"/>
    </location>
</feature>
<evidence type="ECO:0000256" key="1">
    <source>
        <dbReference type="SAM" id="MobiDB-lite"/>
    </source>
</evidence>
<proteinExistence type="predicted"/>
<evidence type="ECO:0008006" key="5">
    <source>
        <dbReference type="Google" id="ProtNLM"/>
    </source>
</evidence>
<feature type="transmembrane region" description="Helical" evidence="2">
    <location>
        <begin position="650"/>
        <end position="671"/>
    </location>
</feature>
<feature type="transmembrane region" description="Helical" evidence="2">
    <location>
        <begin position="1009"/>
        <end position="1029"/>
    </location>
</feature>
<dbReference type="RefSeq" id="WP_307236956.1">
    <property type="nucleotide sequence ID" value="NZ_JAUSQZ010000001.1"/>
</dbReference>
<feature type="transmembrane region" description="Helical" evidence="2">
    <location>
        <begin position="820"/>
        <end position="836"/>
    </location>
</feature>
<evidence type="ECO:0000313" key="4">
    <source>
        <dbReference type="Proteomes" id="UP001235712"/>
    </source>
</evidence>
<dbReference type="NCBIfam" id="NF047321">
    <property type="entry name" value="SCO7613_CTERM"/>
    <property type="match status" value="2"/>
</dbReference>
<feature type="transmembrane region" description="Helical" evidence="2">
    <location>
        <begin position="620"/>
        <end position="638"/>
    </location>
</feature>
<feature type="transmembrane region" description="Helical" evidence="2">
    <location>
        <begin position="520"/>
        <end position="538"/>
    </location>
</feature>
<reference evidence="3 4" key="1">
    <citation type="submission" date="2023-07" db="EMBL/GenBank/DDBJ databases">
        <title>Sequencing the genomes of 1000 actinobacteria strains.</title>
        <authorList>
            <person name="Klenk H.-P."/>
        </authorList>
    </citation>
    <scope>NUCLEOTIDE SEQUENCE [LARGE SCALE GENOMIC DNA]</scope>
    <source>
        <strain evidence="3 4">DSM 44388</strain>
    </source>
</reference>
<dbReference type="EMBL" id="JAUSQZ010000001">
    <property type="protein sequence ID" value="MDP9824422.1"/>
    <property type="molecule type" value="Genomic_DNA"/>
</dbReference>
<feature type="transmembrane region" description="Helical" evidence="2">
    <location>
        <begin position="734"/>
        <end position="757"/>
    </location>
</feature>
<feature type="transmembrane region" description="Helical" evidence="2">
    <location>
        <begin position="948"/>
        <end position="966"/>
    </location>
</feature>
<feature type="transmembrane region" description="Helical" evidence="2">
    <location>
        <begin position="1089"/>
        <end position="1107"/>
    </location>
</feature>
<feature type="transmembrane region" description="Helical" evidence="2">
    <location>
        <begin position="544"/>
        <end position="562"/>
    </location>
</feature>
<comment type="caution">
    <text evidence="3">The sequence shown here is derived from an EMBL/GenBank/DDBJ whole genome shotgun (WGS) entry which is preliminary data.</text>
</comment>
<evidence type="ECO:0000313" key="3">
    <source>
        <dbReference type="EMBL" id="MDP9824422.1"/>
    </source>
</evidence>
<dbReference type="Proteomes" id="UP001235712">
    <property type="component" value="Unassembled WGS sequence"/>
</dbReference>
<feature type="transmembrane region" description="Helical" evidence="2">
    <location>
        <begin position="153"/>
        <end position="178"/>
    </location>
</feature>
<sequence>MSFDVGGPSGAVAQLRRLLTDQGRCPGCAAVLPGERCAACGIDLSGPVGAHLLQLSRVADEVLGRREMVLEELRGWARQAASAPQTQPQVRPGSSSRSQPGPSSQPQSRPGPRVRPGPGFLPGSGPVPGKPLYEPVFTPAPPRPRPAWLSVNTVLVGVGALLLAVAAIGFLIFSWASIPLAGRAAVIGTATLAALGISAWLRPRLPETAEAVGALGVVLVLGDAWAIRSTGLFGAGEPRPWTYGGWALLLSGALIGAWAWKWRMRAGSHAAVVLLPVGASVLTSSLLTLTVDAPMAPGLLVGALVTLARRRLPPAWRSERTTAQVIAAVALVLSLQAVVLANLHEVVLTLLAIALVTAAQTGADASAPVGLRRTWSTAAGFVAVLTAVFAALDLARALGFYDAWAILPVTLLPALLLTGLSRLPQAPDAALRRIALGAGVLTGSVLTLLPSVAVAAVAVFGPYGQSSRSVSAVIDHDIDLTSRLDTSIWGVALGSFAIVAAATGIAARGPLFPGFVRRRLRSLSFVLTAVALLLITLIPPVPLIGNVALLIALATASAVLVVRDAEPPAPVLWTLSVFSGLHAVFLSWTTRELPVPITLLAIGAVLLARRRLTLRPLARAALAVVATGALPLVLVTFLDQIGSDEEPALVWTALVGGLLSAGLLTVPRLPVPPRARWDTSDRIPAAVPGLIALAVGLGTSGQSGYEPGWHLTLLLALTLATVIAGAVRLFPAAAAAFPIVPPLFAVTTTPLLGLLAWSLDGLDPLDPGLVWAFSTAVGAAVVTVLVLTGRLDRDRRIGAEAGLAVTGLVALAATGDVGRLWLTLLVVGVSATAIALTPDRTRVGWLAGALLMLSSWTRLWDADVRLVEAYTLPPALVLLGIQFWARRRRAREVGPEPVLLTPFVLGVLPSVLASGGGTLVRPVVLMVLAGVVVLVATRFGSSPFVRPALLGAAVTGVATALLRAGANLDETPLSLTDLEVWTVPAAVLLLVQGRDRFAAVGENGTPRSWVAFAPGLVLLLGPGLLFGVADGGSQVARPSLVILLAAGVTAAGAHWRLQAPLLLGSAALVIQAVVLLSPWMRTVGATVPLWAWAAIVGLALLVLGGGYEKRLNQLRSVRARVAALR</sequence>
<feature type="transmembrane region" description="Helical" evidence="2">
    <location>
        <begin position="708"/>
        <end position="727"/>
    </location>
</feature>
<feature type="transmembrane region" description="Helical" evidence="2">
    <location>
        <begin position="488"/>
        <end position="508"/>
    </location>
</feature>
<feature type="transmembrane region" description="Helical" evidence="2">
    <location>
        <begin position="208"/>
        <end position="228"/>
    </location>
</feature>
<evidence type="ECO:0000256" key="2">
    <source>
        <dbReference type="SAM" id="Phobius"/>
    </source>
</evidence>
<feature type="transmembrane region" description="Helical" evidence="2">
    <location>
        <begin position="435"/>
        <end position="460"/>
    </location>
</feature>
<feature type="region of interest" description="Disordered" evidence="1">
    <location>
        <begin position="78"/>
        <end position="125"/>
    </location>
</feature>
<name>A0ABT9NVG6_9ACTN</name>
<organism evidence="3 4">
    <name type="scientific">Kineosporia succinea</name>
    <dbReference type="NCBI Taxonomy" id="84632"/>
    <lineage>
        <taxon>Bacteria</taxon>
        <taxon>Bacillati</taxon>
        <taxon>Actinomycetota</taxon>
        <taxon>Actinomycetes</taxon>
        <taxon>Kineosporiales</taxon>
        <taxon>Kineosporiaceae</taxon>
        <taxon>Kineosporia</taxon>
    </lineage>
</organism>
<feature type="transmembrane region" description="Helical" evidence="2">
    <location>
        <begin position="569"/>
        <end position="587"/>
    </location>
</feature>
<feature type="transmembrane region" description="Helical" evidence="2">
    <location>
        <begin position="1035"/>
        <end position="1053"/>
    </location>
</feature>
<feature type="transmembrane region" description="Helical" evidence="2">
    <location>
        <begin position="375"/>
        <end position="392"/>
    </location>
</feature>
<gene>
    <name evidence="3" type="ORF">J2S57_000171</name>
</gene>
<feature type="transmembrane region" description="Helical" evidence="2">
    <location>
        <begin position="843"/>
        <end position="860"/>
    </location>
</feature>
<feature type="transmembrane region" description="Helical" evidence="2">
    <location>
        <begin position="593"/>
        <end position="608"/>
    </location>
</feature>
<keyword evidence="2" id="KW-0472">Membrane</keyword>